<keyword evidence="2" id="KW-1133">Transmembrane helix</keyword>
<gene>
    <name evidence="3" type="ORF">PR048_001805</name>
</gene>
<evidence type="ECO:0000313" key="4">
    <source>
        <dbReference type="Proteomes" id="UP001159363"/>
    </source>
</evidence>
<feature type="region of interest" description="Disordered" evidence="1">
    <location>
        <begin position="191"/>
        <end position="254"/>
    </location>
</feature>
<proteinExistence type="predicted"/>
<feature type="compositionally biased region" description="Gly residues" evidence="1">
    <location>
        <begin position="244"/>
        <end position="254"/>
    </location>
</feature>
<organism evidence="3 4">
    <name type="scientific">Dryococelus australis</name>
    <dbReference type="NCBI Taxonomy" id="614101"/>
    <lineage>
        <taxon>Eukaryota</taxon>
        <taxon>Metazoa</taxon>
        <taxon>Ecdysozoa</taxon>
        <taxon>Arthropoda</taxon>
        <taxon>Hexapoda</taxon>
        <taxon>Insecta</taxon>
        <taxon>Pterygota</taxon>
        <taxon>Neoptera</taxon>
        <taxon>Polyneoptera</taxon>
        <taxon>Phasmatodea</taxon>
        <taxon>Verophasmatodea</taxon>
        <taxon>Anareolatae</taxon>
        <taxon>Phasmatidae</taxon>
        <taxon>Eurycanthinae</taxon>
        <taxon>Dryococelus</taxon>
    </lineage>
</organism>
<name>A0ABQ9IIH4_9NEOP</name>
<evidence type="ECO:0000313" key="3">
    <source>
        <dbReference type="EMBL" id="KAJ8896461.1"/>
    </source>
</evidence>
<protein>
    <submittedName>
        <fullName evidence="3">Uncharacterized protein</fullName>
    </submittedName>
</protein>
<evidence type="ECO:0000256" key="2">
    <source>
        <dbReference type="SAM" id="Phobius"/>
    </source>
</evidence>
<keyword evidence="2" id="KW-0472">Membrane</keyword>
<dbReference type="Proteomes" id="UP001159363">
    <property type="component" value="Chromosome 1"/>
</dbReference>
<evidence type="ECO:0000256" key="1">
    <source>
        <dbReference type="SAM" id="MobiDB-lite"/>
    </source>
</evidence>
<comment type="caution">
    <text evidence="3">The sequence shown here is derived from an EMBL/GenBank/DDBJ whole genome shotgun (WGS) entry which is preliminary data.</text>
</comment>
<keyword evidence="2" id="KW-0812">Transmembrane</keyword>
<reference evidence="3 4" key="1">
    <citation type="submission" date="2023-02" db="EMBL/GenBank/DDBJ databases">
        <title>LHISI_Scaffold_Assembly.</title>
        <authorList>
            <person name="Stuart O.P."/>
            <person name="Cleave R."/>
            <person name="Magrath M.J.L."/>
            <person name="Mikheyev A.S."/>
        </authorList>
    </citation>
    <scope>NUCLEOTIDE SEQUENCE [LARGE SCALE GENOMIC DNA]</scope>
    <source>
        <strain evidence="3">Daus_M_001</strain>
        <tissue evidence="3">Leg muscle</tissue>
    </source>
</reference>
<feature type="transmembrane region" description="Helical" evidence="2">
    <location>
        <begin position="60"/>
        <end position="83"/>
    </location>
</feature>
<feature type="compositionally biased region" description="Basic and acidic residues" evidence="1">
    <location>
        <begin position="191"/>
        <end position="242"/>
    </location>
</feature>
<dbReference type="EMBL" id="JARBHB010000001">
    <property type="protein sequence ID" value="KAJ8896461.1"/>
    <property type="molecule type" value="Genomic_DNA"/>
</dbReference>
<accession>A0ABQ9IIH4</accession>
<keyword evidence="4" id="KW-1185">Reference proteome</keyword>
<sequence length="254" mass="28319">MEIGCQTHKDQCQGHNGKQNKMTNVMLSKKADDNTHHIPLPFASDIQFPSSPPDWIDPTIIVLVVVGLLSTLTHVVHICVHIFHVMMEKVEVMTGHIECAENRLEHATTFADKDLEVPRLQDFLTFLEGVQIWRSSGWRARPFYYKSKQTNATSSRKVQGRLCKKTSTYLVTPSSVCCMCVDKQLNYQYKSESRGGRGGERGEERGEGRGKWKGGRGGERGEERGEGRGKWKGGRGGERSEVSGEGGGEGRGVR</sequence>